<dbReference type="Pfam" id="PF00004">
    <property type="entry name" value="AAA"/>
    <property type="match status" value="1"/>
</dbReference>
<dbReference type="EMBL" id="BKCJ010388613">
    <property type="protein sequence ID" value="GFA22587.1"/>
    <property type="molecule type" value="Genomic_DNA"/>
</dbReference>
<dbReference type="SUPFAM" id="SSF52540">
    <property type="entry name" value="P-loop containing nucleoside triphosphate hydrolases"/>
    <property type="match status" value="1"/>
</dbReference>
<dbReference type="GO" id="GO:0005524">
    <property type="term" value="F:ATP binding"/>
    <property type="evidence" value="ECO:0007669"/>
    <property type="project" value="InterPro"/>
</dbReference>
<evidence type="ECO:0000259" key="1">
    <source>
        <dbReference type="Pfam" id="PF00004"/>
    </source>
</evidence>
<accession>A0A699JB66</accession>
<gene>
    <name evidence="2" type="ORF">Tci_594559</name>
</gene>
<dbReference type="InterPro" id="IPR027417">
    <property type="entry name" value="P-loop_NTPase"/>
</dbReference>
<organism evidence="2">
    <name type="scientific">Tanacetum cinerariifolium</name>
    <name type="common">Dalmatian daisy</name>
    <name type="synonym">Chrysanthemum cinerariifolium</name>
    <dbReference type="NCBI Taxonomy" id="118510"/>
    <lineage>
        <taxon>Eukaryota</taxon>
        <taxon>Viridiplantae</taxon>
        <taxon>Streptophyta</taxon>
        <taxon>Embryophyta</taxon>
        <taxon>Tracheophyta</taxon>
        <taxon>Spermatophyta</taxon>
        <taxon>Magnoliopsida</taxon>
        <taxon>eudicotyledons</taxon>
        <taxon>Gunneridae</taxon>
        <taxon>Pentapetalae</taxon>
        <taxon>asterids</taxon>
        <taxon>campanulids</taxon>
        <taxon>Asterales</taxon>
        <taxon>Asteraceae</taxon>
        <taxon>Asteroideae</taxon>
        <taxon>Anthemideae</taxon>
        <taxon>Anthemidinae</taxon>
        <taxon>Tanacetum</taxon>
    </lineage>
</organism>
<name>A0A699JB66_TANCI</name>
<keyword evidence="2" id="KW-0647">Proteasome</keyword>
<sequence>ELIQKYLGDGPKLVRELLRVADDLSPSIVFVDEINAIVQRATRNMDHVRKMYHRRDMKRRRDMDNRASVKVNMNGKTMVSAKPHVFVSLWEQVLGVKRWSEKTESTDLYKEEEYLKNVEKLLLDAQEECEYVKFEKDTLQE</sequence>
<dbReference type="Gene3D" id="3.40.50.300">
    <property type="entry name" value="P-loop containing nucleotide triphosphate hydrolases"/>
    <property type="match status" value="1"/>
</dbReference>
<dbReference type="GO" id="GO:0000502">
    <property type="term" value="C:proteasome complex"/>
    <property type="evidence" value="ECO:0007669"/>
    <property type="project" value="UniProtKB-KW"/>
</dbReference>
<dbReference type="GO" id="GO:0016887">
    <property type="term" value="F:ATP hydrolysis activity"/>
    <property type="evidence" value="ECO:0007669"/>
    <property type="project" value="InterPro"/>
</dbReference>
<comment type="caution">
    <text evidence="2">The sequence shown here is derived from an EMBL/GenBank/DDBJ whole genome shotgun (WGS) entry which is preliminary data.</text>
</comment>
<dbReference type="InterPro" id="IPR003959">
    <property type="entry name" value="ATPase_AAA_core"/>
</dbReference>
<proteinExistence type="predicted"/>
<feature type="non-terminal residue" evidence="2">
    <location>
        <position position="1"/>
    </location>
</feature>
<evidence type="ECO:0000313" key="2">
    <source>
        <dbReference type="EMBL" id="GFA22587.1"/>
    </source>
</evidence>
<protein>
    <submittedName>
        <fullName evidence="2">26S proteasome regulatory subunit 4 homolog A</fullName>
    </submittedName>
</protein>
<dbReference type="AlphaFoldDB" id="A0A699JB66"/>
<reference evidence="2" key="1">
    <citation type="journal article" date="2019" name="Sci. Rep.">
        <title>Draft genome of Tanacetum cinerariifolium, the natural source of mosquito coil.</title>
        <authorList>
            <person name="Yamashiro T."/>
            <person name="Shiraishi A."/>
            <person name="Satake H."/>
            <person name="Nakayama K."/>
        </authorList>
    </citation>
    <scope>NUCLEOTIDE SEQUENCE</scope>
</reference>
<feature type="domain" description="ATPase AAA-type core" evidence="1">
    <location>
        <begin position="1"/>
        <end position="51"/>
    </location>
</feature>